<dbReference type="InterPro" id="IPR041049">
    <property type="entry name" value="DUF5615"/>
</dbReference>
<dbReference type="AlphaFoldDB" id="A0A6J4HX12"/>
<name>A0A6J4HX12_9CHLR</name>
<proteinExistence type="predicted"/>
<dbReference type="EMBL" id="CADCTC010000083">
    <property type="protein sequence ID" value="CAA9236189.1"/>
    <property type="molecule type" value="Genomic_DNA"/>
</dbReference>
<dbReference type="Pfam" id="PF18480">
    <property type="entry name" value="DUF5615"/>
    <property type="match status" value="1"/>
</dbReference>
<reference evidence="2" key="1">
    <citation type="submission" date="2020-02" db="EMBL/GenBank/DDBJ databases">
        <authorList>
            <person name="Meier V. D."/>
        </authorList>
    </citation>
    <scope>NUCLEOTIDE SEQUENCE</scope>
    <source>
        <strain evidence="2">AVDCRST_MAG77</strain>
    </source>
</reference>
<organism evidence="2">
    <name type="scientific">uncultured Chloroflexota bacterium</name>
    <dbReference type="NCBI Taxonomy" id="166587"/>
    <lineage>
        <taxon>Bacteria</taxon>
        <taxon>Bacillati</taxon>
        <taxon>Chloroflexota</taxon>
        <taxon>environmental samples</taxon>
    </lineage>
</organism>
<gene>
    <name evidence="2" type="ORF">AVDCRST_MAG77-1478</name>
</gene>
<feature type="domain" description="DUF5615" evidence="1">
    <location>
        <begin position="1"/>
        <end position="69"/>
    </location>
</feature>
<evidence type="ECO:0000259" key="1">
    <source>
        <dbReference type="Pfam" id="PF18480"/>
    </source>
</evidence>
<sequence>MLLLIDENVPHAVAQVFAARGHEIRFVTEELMPGTPDPVIAARGNVAEAIVVTWNHKDFKRVAARVSEPGKRLLRGLGRISFRCSEPEGRKRALEVMDYIEMHYEIAQRRRDKRLLIEVTGTTFIVR</sequence>
<evidence type="ECO:0000313" key="2">
    <source>
        <dbReference type="EMBL" id="CAA9236189.1"/>
    </source>
</evidence>
<accession>A0A6J4HX12</accession>
<protein>
    <recommendedName>
        <fullName evidence="1">DUF5615 domain-containing protein</fullName>
    </recommendedName>
</protein>